<dbReference type="EMBL" id="AP021875">
    <property type="protein sequence ID" value="BBO73064.1"/>
    <property type="molecule type" value="Genomic_DNA"/>
</dbReference>
<evidence type="ECO:0000313" key="1">
    <source>
        <dbReference type="EMBL" id="BBO73064.1"/>
    </source>
</evidence>
<evidence type="ECO:0000313" key="2">
    <source>
        <dbReference type="Proteomes" id="UP000427769"/>
    </source>
</evidence>
<organism evidence="1 2">
    <name type="scientific">Desulfosarcina widdelii</name>
    <dbReference type="NCBI Taxonomy" id="947919"/>
    <lineage>
        <taxon>Bacteria</taxon>
        <taxon>Pseudomonadati</taxon>
        <taxon>Thermodesulfobacteriota</taxon>
        <taxon>Desulfobacteria</taxon>
        <taxon>Desulfobacterales</taxon>
        <taxon>Desulfosarcinaceae</taxon>
        <taxon>Desulfosarcina</taxon>
    </lineage>
</organism>
<dbReference type="KEGG" id="dwd:DSCW_04810"/>
<proteinExistence type="predicted"/>
<dbReference type="Proteomes" id="UP000427769">
    <property type="component" value="Chromosome"/>
</dbReference>
<keyword evidence="2" id="KW-1185">Reference proteome</keyword>
<dbReference type="AlphaFoldDB" id="A0A5K7Z3L2"/>
<name>A0A5K7Z3L2_9BACT</name>
<gene>
    <name evidence="1" type="ORF">DSCW_04810</name>
</gene>
<reference evidence="1 2" key="1">
    <citation type="submission" date="2019-11" db="EMBL/GenBank/DDBJ databases">
        <title>Comparative genomics of hydrocarbon-degrading Desulfosarcina strains.</title>
        <authorList>
            <person name="Watanabe M."/>
            <person name="Kojima H."/>
            <person name="Fukui M."/>
        </authorList>
    </citation>
    <scope>NUCLEOTIDE SEQUENCE [LARGE SCALE GENOMIC DNA]</scope>
    <source>
        <strain evidence="1 2">PP31</strain>
    </source>
</reference>
<protein>
    <submittedName>
        <fullName evidence="1">Uncharacterized protein</fullName>
    </submittedName>
</protein>
<sequence length="59" mass="6620">MVQSKQAGNTITASHCWDQSRRPVITVNQIRLDPWNNMLDYLPLKGQGNANTVPVVVNE</sequence>
<accession>A0A5K7Z3L2</accession>